<sequence>MDKPLVSIIIPTFNYGELISQTLQCALEQSYSNWEAIIIDDGSTDNTIDIIQPFLTDKRFIYHKQKNKGLPAARNKGISIAKGDYIQFLDADDLLSKEKLTVQVDYMQKHEQLHISYTNGLYFKGYNINETYANRRMTQTDWIPKLNNRGIDVIMELLKRNIMPVNAALLKREVFNIVGLQNDTLKSLEDWEFWLRCAFENLYFGYCDNTNSIALIRLHSESMSIDKTRMMTQELVLRDKIDLMIQNSKLVTDRQKNTLTTLNKKKKAYSYRRIILSKGFFNAQLIKEIYAKYGFSILVTIYAKALNDLRKQKSKF</sequence>
<dbReference type="SUPFAM" id="SSF53448">
    <property type="entry name" value="Nucleotide-diphospho-sugar transferases"/>
    <property type="match status" value="1"/>
</dbReference>
<evidence type="ECO:0000313" key="3">
    <source>
        <dbReference type="Proteomes" id="UP000762110"/>
    </source>
</evidence>
<dbReference type="InterPro" id="IPR029044">
    <property type="entry name" value="Nucleotide-diphossugar_trans"/>
</dbReference>
<dbReference type="Proteomes" id="UP000762110">
    <property type="component" value="Unassembled WGS sequence"/>
</dbReference>
<organism evidence="2 3">
    <name type="scientific">Pedobacter boryungensis</name>
    <dbReference type="NCBI Taxonomy" id="869962"/>
    <lineage>
        <taxon>Bacteria</taxon>
        <taxon>Pseudomonadati</taxon>
        <taxon>Bacteroidota</taxon>
        <taxon>Sphingobacteriia</taxon>
        <taxon>Sphingobacteriales</taxon>
        <taxon>Sphingobacteriaceae</taxon>
        <taxon>Pedobacter</taxon>
    </lineage>
</organism>
<dbReference type="Gene3D" id="3.90.550.10">
    <property type="entry name" value="Spore Coat Polysaccharide Biosynthesis Protein SpsA, Chain A"/>
    <property type="match status" value="1"/>
</dbReference>
<gene>
    <name evidence="2" type="ORF">HQN85_08340</name>
</gene>
<dbReference type="InterPro" id="IPR001173">
    <property type="entry name" value="Glyco_trans_2-like"/>
</dbReference>
<evidence type="ECO:0000313" key="2">
    <source>
        <dbReference type="EMBL" id="NQX31730.1"/>
    </source>
</evidence>
<comment type="caution">
    <text evidence="2">The sequence shown here is derived from an EMBL/GenBank/DDBJ whole genome shotgun (WGS) entry which is preliminary data.</text>
</comment>
<dbReference type="RefSeq" id="WP_173271143.1">
    <property type="nucleotide sequence ID" value="NZ_JABMKV010000002.1"/>
</dbReference>
<name>A0ABX2DCD8_9SPHI</name>
<dbReference type="PANTHER" id="PTHR22916">
    <property type="entry name" value="GLYCOSYLTRANSFERASE"/>
    <property type="match status" value="1"/>
</dbReference>
<proteinExistence type="predicted"/>
<dbReference type="PANTHER" id="PTHR22916:SF3">
    <property type="entry name" value="UDP-GLCNAC:BETAGAL BETA-1,3-N-ACETYLGLUCOSAMINYLTRANSFERASE-LIKE PROTEIN 1"/>
    <property type="match status" value="1"/>
</dbReference>
<evidence type="ECO:0000259" key="1">
    <source>
        <dbReference type="Pfam" id="PF00535"/>
    </source>
</evidence>
<protein>
    <submittedName>
        <fullName evidence="2">Glycosyltransferase</fullName>
    </submittedName>
</protein>
<accession>A0ABX2DCD8</accession>
<feature type="domain" description="Glycosyltransferase 2-like" evidence="1">
    <location>
        <begin position="7"/>
        <end position="150"/>
    </location>
</feature>
<keyword evidence="3" id="KW-1185">Reference proteome</keyword>
<dbReference type="EMBL" id="JABMKV010000002">
    <property type="protein sequence ID" value="NQX31730.1"/>
    <property type="molecule type" value="Genomic_DNA"/>
</dbReference>
<reference evidence="2 3" key="1">
    <citation type="submission" date="2020-05" db="EMBL/GenBank/DDBJ databases">
        <title>Description of Pedobacter foliorum sp. nov.</title>
        <authorList>
            <person name="Qi S."/>
            <person name="Carlier A."/>
            <person name="Cnockaert M."/>
            <person name="Vandamme P."/>
        </authorList>
    </citation>
    <scope>NUCLEOTIDE SEQUENCE [LARGE SCALE GENOMIC DNA]</scope>
    <source>
        <strain evidence="2 3">LMG 31300</strain>
    </source>
</reference>
<dbReference type="Pfam" id="PF00535">
    <property type="entry name" value="Glycos_transf_2"/>
    <property type="match status" value="1"/>
</dbReference>